<feature type="region of interest" description="Disordered" evidence="1">
    <location>
        <begin position="50"/>
        <end position="81"/>
    </location>
</feature>
<sequence>MAPLDFRAVITGWSVGTLTAGRKVPVAVPDVSTASSSWPQVIATAFDCGRQDMPKTLTPSAQSPSPKSRSPDPPCATKCQS</sequence>
<evidence type="ECO:0000313" key="3">
    <source>
        <dbReference type="Proteomes" id="UP000216147"/>
    </source>
</evidence>
<comment type="caution">
    <text evidence="2">The sequence shown here is derived from an EMBL/GenBank/DDBJ whole genome shotgun (WGS) entry which is preliminary data.</text>
</comment>
<organism evidence="2 3">
    <name type="scientific">Brevundimonas subvibrioides</name>
    <dbReference type="NCBI Taxonomy" id="74313"/>
    <lineage>
        <taxon>Bacteria</taxon>
        <taxon>Pseudomonadati</taxon>
        <taxon>Pseudomonadota</taxon>
        <taxon>Alphaproteobacteria</taxon>
        <taxon>Caulobacterales</taxon>
        <taxon>Caulobacteraceae</taxon>
        <taxon>Brevundimonas</taxon>
    </lineage>
</organism>
<name>A0A258HQK1_9CAUL</name>
<protein>
    <submittedName>
        <fullName evidence="2">Uncharacterized protein</fullName>
    </submittedName>
</protein>
<proteinExistence type="predicted"/>
<gene>
    <name evidence="2" type="ORF">B7Y86_01635</name>
</gene>
<dbReference type="Proteomes" id="UP000216147">
    <property type="component" value="Unassembled WGS sequence"/>
</dbReference>
<reference evidence="2 3" key="1">
    <citation type="submission" date="2017-03" db="EMBL/GenBank/DDBJ databases">
        <title>Lifting the veil on microbial sulfur biogeochemistry in mining wastewaters.</title>
        <authorList>
            <person name="Kantor R.S."/>
            <person name="Colenbrander Nelson T."/>
            <person name="Marshall S."/>
            <person name="Bennett D."/>
            <person name="Apte S."/>
            <person name="Camacho D."/>
            <person name="Thomas B.C."/>
            <person name="Warren L.A."/>
            <person name="Banfield J.F."/>
        </authorList>
    </citation>
    <scope>NUCLEOTIDE SEQUENCE [LARGE SCALE GENOMIC DNA]</scope>
    <source>
        <strain evidence="2">32-68-21</strain>
    </source>
</reference>
<dbReference type="AlphaFoldDB" id="A0A258HQK1"/>
<evidence type="ECO:0000313" key="2">
    <source>
        <dbReference type="EMBL" id="OYX59146.1"/>
    </source>
</evidence>
<dbReference type="EMBL" id="NCEQ01000001">
    <property type="protein sequence ID" value="OYX59146.1"/>
    <property type="molecule type" value="Genomic_DNA"/>
</dbReference>
<accession>A0A258HQK1</accession>
<evidence type="ECO:0000256" key="1">
    <source>
        <dbReference type="SAM" id="MobiDB-lite"/>
    </source>
</evidence>